<dbReference type="InterPro" id="IPR036388">
    <property type="entry name" value="WH-like_DNA-bd_sf"/>
</dbReference>
<dbReference type="InterPro" id="IPR000281">
    <property type="entry name" value="HTH_RpiR"/>
</dbReference>
<evidence type="ECO:0000256" key="1">
    <source>
        <dbReference type="ARBA" id="ARBA00023015"/>
    </source>
</evidence>
<feature type="domain" description="HTH rpiR-type" evidence="4">
    <location>
        <begin position="5"/>
        <end position="81"/>
    </location>
</feature>
<dbReference type="InterPro" id="IPR001347">
    <property type="entry name" value="SIS_dom"/>
</dbReference>
<evidence type="ECO:0000259" key="4">
    <source>
        <dbReference type="PROSITE" id="PS51071"/>
    </source>
</evidence>
<dbReference type="EMBL" id="LPVY01000024">
    <property type="protein sequence ID" value="KZB61009.1"/>
    <property type="molecule type" value="Genomic_DNA"/>
</dbReference>
<gene>
    <name evidence="6" type="ORF">AUP42_06905</name>
</gene>
<dbReference type="CDD" id="cd05013">
    <property type="entry name" value="SIS_RpiR"/>
    <property type="match status" value="1"/>
</dbReference>
<dbReference type="InterPro" id="IPR047640">
    <property type="entry name" value="RpiR-like"/>
</dbReference>
<dbReference type="GO" id="GO:0097367">
    <property type="term" value="F:carbohydrate derivative binding"/>
    <property type="evidence" value="ECO:0007669"/>
    <property type="project" value="InterPro"/>
</dbReference>
<dbReference type="Gene3D" id="1.10.10.10">
    <property type="entry name" value="Winged helix-like DNA-binding domain superfamily/Winged helix DNA-binding domain"/>
    <property type="match status" value="1"/>
</dbReference>
<accession>A0A154L0J7</accession>
<dbReference type="Gene3D" id="3.40.50.10490">
    <property type="entry name" value="Glucose-6-phosphate isomerase like protein, domain 1"/>
    <property type="match status" value="1"/>
</dbReference>
<name>A0A154L0J7_9PROT</name>
<dbReference type="PROSITE" id="PS51464">
    <property type="entry name" value="SIS"/>
    <property type="match status" value="1"/>
</dbReference>
<dbReference type="SUPFAM" id="SSF53697">
    <property type="entry name" value="SIS domain"/>
    <property type="match status" value="1"/>
</dbReference>
<evidence type="ECO:0000313" key="6">
    <source>
        <dbReference type="EMBL" id="KZB61009.1"/>
    </source>
</evidence>
<evidence type="ECO:0000256" key="3">
    <source>
        <dbReference type="ARBA" id="ARBA00023163"/>
    </source>
</evidence>
<dbReference type="InterPro" id="IPR046348">
    <property type="entry name" value="SIS_dom_sf"/>
</dbReference>
<dbReference type="PANTHER" id="PTHR30514:SF18">
    <property type="entry name" value="RPIR-FAMILY TRANSCRIPTIONAL REGULATOR"/>
    <property type="match status" value="1"/>
</dbReference>
<dbReference type="SUPFAM" id="SSF46689">
    <property type="entry name" value="Homeodomain-like"/>
    <property type="match status" value="1"/>
</dbReference>
<dbReference type="Proteomes" id="UP000076335">
    <property type="component" value="Unassembled WGS sequence"/>
</dbReference>
<dbReference type="GO" id="GO:0003700">
    <property type="term" value="F:DNA-binding transcription factor activity"/>
    <property type="evidence" value="ECO:0007669"/>
    <property type="project" value="InterPro"/>
</dbReference>
<dbReference type="GO" id="GO:1901135">
    <property type="term" value="P:carbohydrate derivative metabolic process"/>
    <property type="evidence" value="ECO:0007669"/>
    <property type="project" value="InterPro"/>
</dbReference>
<sequence>MGVYTDLREKLISDYATLSPQMQKAARHILDHPNDVALRSMRALARAANVPPSTVTRLMAAIGVDTWQQFRDSYQNRLLDLPASYAYRARALQNSEADIHRDTHLLEDIAQAEIANIGQAFGPEMCERMKDACEHIARARQVFVVGRGAAYPAAYQFAYAYRLFNDNVVLVDGRSGAFGDQLRGIGRRDILIAVGARPYIRDTVRAVEFAHNQHCPVIAVCDSDVAPIAMDAVIKLAVSDRSPSFFQSFTASVSVMQALVALLVARGGQKALQRIAAAEEQLAAFDTYYDEADPTRNSRS</sequence>
<dbReference type="PROSITE" id="PS51071">
    <property type="entry name" value="HTH_RPIR"/>
    <property type="match status" value="1"/>
</dbReference>
<comment type="caution">
    <text evidence="6">The sequence shown here is derived from an EMBL/GenBank/DDBJ whole genome shotgun (WGS) entry which is preliminary data.</text>
</comment>
<keyword evidence="1" id="KW-0805">Transcription regulation</keyword>
<dbReference type="OrthoDB" id="9814676at2"/>
<dbReference type="RefSeq" id="WP_062953281.1">
    <property type="nucleotide sequence ID" value="NZ_LPVY01000024.1"/>
</dbReference>
<feature type="domain" description="SIS" evidence="5">
    <location>
        <begin position="132"/>
        <end position="274"/>
    </location>
</feature>
<evidence type="ECO:0000313" key="7">
    <source>
        <dbReference type="Proteomes" id="UP000076335"/>
    </source>
</evidence>
<evidence type="ECO:0000256" key="2">
    <source>
        <dbReference type="ARBA" id="ARBA00023125"/>
    </source>
</evidence>
<proteinExistence type="predicted"/>
<reference evidence="6 7" key="1">
    <citation type="submission" date="2015-12" db="EMBL/GenBank/DDBJ databases">
        <title>Genome sequence of Thalassospira lucentensis MCCC 1A02072.</title>
        <authorList>
            <person name="Lu L."/>
            <person name="Lai Q."/>
            <person name="Shao Z."/>
            <person name="Qian P."/>
        </authorList>
    </citation>
    <scope>NUCLEOTIDE SEQUENCE [LARGE SCALE GENOMIC DNA]</scope>
    <source>
        <strain evidence="6 7">MCCC 1A02072</strain>
    </source>
</reference>
<keyword evidence="2" id="KW-0238">DNA-binding</keyword>
<organism evidence="6 7">
    <name type="scientific">Thalassospira lucentensis</name>
    <dbReference type="NCBI Taxonomy" id="168935"/>
    <lineage>
        <taxon>Bacteria</taxon>
        <taxon>Pseudomonadati</taxon>
        <taxon>Pseudomonadota</taxon>
        <taxon>Alphaproteobacteria</taxon>
        <taxon>Rhodospirillales</taxon>
        <taxon>Thalassospiraceae</taxon>
        <taxon>Thalassospira</taxon>
    </lineage>
</organism>
<dbReference type="InterPro" id="IPR009057">
    <property type="entry name" value="Homeodomain-like_sf"/>
</dbReference>
<dbReference type="PANTHER" id="PTHR30514">
    <property type="entry name" value="GLUCOKINASE"/>
    <property type="match status" value="1"/>
</dbReference>
<dbReference type="Pfam" id="PF01380">
    <property type="entry name" value="SIS"/>
    <property type="match status" value="1"/>
</dbReference>
<dbReference type="AlphaFoldDB" id="A0A154L0J7"/>
<dbReference type="GO" id="GO:0003677">
    <property type="term" value="F:DNA binding"/>
    <property type="evidence" value="ECO:0007669"/>
    <property type="project" value="UniProtKB-KW"/>
</dbReference>
<protein>
    <submittedName>
        <fullName evidence="6">Transcriptional regulator</fullName>
    </submittedName>
</protein>
<evidence type="ECO:0000259" key="5">
    <source>
        <dbReference type="PROSITE" id="PS51464"/>
    </source>
</evidence>
<keyword evidence="3" id="KW-0804">Transcription</keyword>
<dbReference type="InterPro" id="IPR035472">
    <property type="entry name" value="RpiR-like_SIS"/>
</dbReference>